<gene>
    <name evidence="1" type="ORF">SAMN04487948_11129</name>
</gene>
<reference evidence="2" key="1">
    <citation type="submission" date="2016-10" db="EMBL/GenBank/DDBJ databases">
        <authorList>
            <person name="Varghese N."/>
            <person name="Submissions S."/>
        </authorList>
    </citation>
    <scope>NUCLEOTIDE SEQUENCE [LARGE SCALE GENOMIC DNA]</scope>
    <source>
        <strain evidence="2">CGMCC 1.10121</strain>
    </source>
</reference>
<dbReference type="AlphaFoldDB" id="A0A1H8UH60"/>
<name>A0A1H8UH60_9EURY</name>
<dbReference type="EMBL" id="FODV01000011">
    <property type="protein sequence ID" value="SEP02572.1"/>
    <property type="molecule type" value="Genomic_DNA"/>
</dbReference>
<proteinExistence type="predicted"/>
<protein>
    <submittedName>
        <fullName evidence="1">Uncharacterized protein</fullName>
    </submittedName>
</protein>
<sequence>MSLCSRGRNFADLDTLIAQISRAADDLIAVFLDRLEDIDVPVVSQVVNWSKTIFAVKEY</sequence>
<evidence type="ECO:0000313" key="1">
    <source>
        <dbReference type="EMBL" id="SEP02572.1"/>
    </source>
</evidence>
<accession>A0A1H8UH60</accession>
<organism evidence="1 2">
    <name type="scientific">Halogranum amylolyticum</name>
    <dbReference type="NCBI Taxonomy" id="660520"/>
    <lineage>
        <taxon>Archaea</taxon>
        <taxon>Methanobacteriati</taxon>
        <taxon>Methanobacteriota</taxon>
        <taxon>Stenosarchaea group</taxon>
        <taxon>Halobacteria</taxon>
        <taxon>Halobacteriales</taxon>
        <taxon>Haloferacaceae</taxon>
    </lineage>
</organism>
<evidence type="ECO:0000313" key="2">
    <source>
        <dbReference type="Proteomes" id="UP000199126"/>
    </source>
</evidence>
<keyword evidence="2" id="KW-1185">Reference proteome</keyword>
<dbReference type="Proteomes" id="UP000199126">
    <property type="component" value="Unassembled WGS sequence"/>
</dbReference>